<dbReference type="AlphaFoldDB" id="A0A392T2Z5"/>
<feature type="non-terminal residue" evidence="1">
    <location>
        <position position="75"/>
    </location>
</feature>
<comment type="caution">
    <text evidence="1">The sequence shown here is derived from an EMBL/GenBank/DDBJ whole genome shotgun (WGS) entry which is preliminary data.</text>
</comment>
<reference evidence="1 2" key="1">
    <citation type="journal article" date="2018" name="Front. Plant Sci.">
        <title>Red Clover (Trifolium pratense) and Zigzag Clover (T. medium) - A Picture of Genomic Similarities and Differences.</title>
        <authorList>
            <person name="Dluhosova J."/>
            <person name="Istvanek J."/>
            <person name="Nedelnik J."/>
            <person name="Repkova J."/>
        </authorList>
    </citation>
    <scope>NUCLEOTIDE SEQUENCE [LARGE SCALE GENOMIC DNA]</scope>
    <source>
        <strain evidence="2">cv. 10/8</strain>
        <tissue evidence="1">Leaf</tissue>
    </source>
</reference>
<dbReference type="Proteomes" id="UP000265520">
    <property type="component" value="Unassembled WGS sequence"/>
</dbReference>
<evidence type="ECO:0000313" key="1">
    <source>
        <dbReference type="EMBL" id="MCI54874.1"/>
    </source>
</evidence>
<evidence type="ECO:0000313" key="2">
    <source>
        <dbReference type="Proteomes" id="UP000265520"/>
    </source>
</evidence>
<keyword evidence="2" id="KW-1185">Reference proteome</keyword>
<proteinExistence type="predicted"/>
<name>A0A392T2Z5_9FABA</name>
<organism evidence="1 2">
    <name type="scientific">Trifolium medium</name>
    <dbReference type="NCBI Taxonomy" id="97028"/>
    <lineage>
        <taxon>Eukaryota</taxon>
        <taxon>Viridiplantae</taxon>
        <taxon>Streptophyta</taxon>
        <taxon>Embryophyta</taxon>
        <taxon>Tracheophyta</taxon>
        <taxon>Spermatophyta</taxon>
        <taxon>Magnoliopsida</taxon>
        <taxon>eudicotyledons</taxon>
        <taxon>Gunneridae</taxon>
        <taxon>Pentapetalae</taxon>
        <taxon>rosids</taxon>
        <taxon>fabids</taxon>
        <taxon>Fabales</taxon>
        <taxon>Fabaceae</taxon>
        <taxon>Papilionoideae</taxon>
        <taxon>50 kb inversion clade</taxon>
        <taxon>NPAAA clade</taxon>
        <taxon>Hologalegina</taxon>
        <taxon>IRL clade</taxon>
        <taxon>Trifolieae</taxon>
        <taxon>Trifolium</taxon>
    </lineage>
</organism>
<sequence>MSDYYVWRHHGEQEPLNINTGFGVNTDASSSGAQAECENFGRMQDMVDDALGVNLSYEGGGEEEIIPNEKAQKFY</sequence>
<dbReference type="EMBL" id="LXQA010486524">
    <property type="protein sequence ID" value="MCI54874.1"/>
    <property type="molecule type" value="Genomic_DNA"/>
</dbReference>
<accession>A0A392T2Z5</accession>
<protein>
    <submittedName>
        <fullName evidence="1">Uncharacterized protein</fullName>
    </submittedName>
</protein>